<dbReference type="InterPro" id="IPR001841">
    <property type="entry name" value="Znf_RING"/>
</dbReference>
<dbReference type="Proteomes" id="UP001443914">
    <property type="component" value="Unassembled WGS sequence"/>
</dbReference>
<dbReference type="GO" id="GO:0061630">
    <property type="term" value="F:ubiquitin protein ligase activity"/>
    <property type="evidence" value="ECO:0007669"/>
    <property type="project" value="UniProtKB-EC"/>
</dbReference>
<protein>
    <recommendedName>
        <fullName evidence="4">RING-type E3 ubiquitin transferase</fullName>
        <ecNumber evidence="4">2.3.2.27</ecNumber>
    </recommendedName>
</protein>
<evidence type="ECO:0000256" key="15">
    <source>
        <dbReference type="SAM" id="Phobius"/>
    </source>
</evidence>
<dbReference type="GO" id="GO:0008270">
    <property type="term" value="F:zinc ion binding"/>
    <property type="evidence" value="ECO:0007669"/>
    <property type="project" value="UniProtKB-KW"/>
</dbReference>
<evidence type="ECO:0000256" key="13">
    <source>
        <dbReference type="ARBA" id="ARBA00024209"/>
    </source>
</evidence>
<evidence type="ECO:0000313" key="18">
    <source>
        <dbReference type="Proteomes" id="UP001443914"/>
    </source>
</evidence>
<dbReference type="Gene3D" id="3.30.40.10">
    <property type="entry name" value="Zinc/RING finger domain, C3HC4 (zinc finger)"/>
    <property type="match status" value="1"/>
</dbReference>
<evidence type="ECO:0000256" key="14">
    <source>
        <dbReference type="PROSITE-ProRule" id="PRU00175"/>
    </source>
</evidence>
<dbReference type="PANTHER" id="PTHR14155:SF627">
    <property type="entry name" value="OS06G0192800 PROTEIN"/>
    <property type="match status" value="1"/>
</dbReference>
<dbReference type="SMART" id="SM00184">
    <property type="entry name" value="RING"/>
    <property type="match status" value="1"/>
</dbReference>
<dbReference type="SUPFAM" id="SSF57850">
    <property type="entry name" value="RING/U-box"/>
    <property type="match status" value="1"/>
</dbReference>
<dbReference type="CDD" id="cd16454">
    <property type="entry name" value="RING-H2_PA-TM-RING"/>
    <property type="match status" value="1"/>
</dbReference>
<keyword evidence="8 14" id="KW-0863">Zinc-finger</keyword>
<evidence type="ECO:0000256" key="5">
    <source>
        <dbReference type="ARBA" id="ARBA00022679"/>
    </source>
</evidence>
<evidence type="ECO:0000256" key="7">
    <source>
        <dbReference type="ARBA" id="ARBA00022723"/>
    </source>
</evidence>
<keyword evidence="12 15" id="KW-0472">Membrane</keyword>
<evidence type="ECO:0000256" key="2">
    <source>
        <dbReference type="ARBA" id="ARBA00004167"/>
    </source>
</evidence>
<comment type="caution">
    <text evidence="17">The sequence shown here is derived from an EMBL/GenBank/DDBJ whole genome shotgun (WGS) entry which is preliminary data.</text>
</comment>
<evidence type="ECO:0000256" key="11">
    <source>
        <dbReference type="ARBA" id="ARBA00022989"/>
    </source>
</evidence>
<evidence type="ECO:0000256" key="10">
    <source>
        <dbReference type="ARBA" id="ARBA00022833"/>
    </source>
</evidence>
<keyword evidence="5" id="KW-0808">Transferase</keyword>
<evidence type="ECO:0000256" key="4">
    <source>
        <dbReference type="ARBA" id="ARBA00012483"/>
    </source>
</evidence>
<gene>
    <name evidence="17" type="ORF">RND81_01G176900</name>
</gene>
<evidence type="ECO:0000259" key="16">
    <source>
        <dbReference type="PROSITE" id="PS50089"/>
    </source>
</evidence>
<keyword evidence="7" id="KW-0479">Metal-binding</keyword>
<accession>A0AAW1N8E9</accession>
<dbReference type="GO" id="GO:0016020">
    <property type="term" value="C:membrane"/>
    <property type="evidence" value="ECO:0007669"/>
    <property type="project" value="UniProtKB-SubCell"/>
</dbReference>
<dbReference type="FunFam" id="3.30.40.10:FF:000187">
    <property type="entry name" value="E3 ubiquitin-protein ligase ATL6"/>
    <property type="match status" value="1"/>
</dbReference>
<proteinExistence type="inferred from homology"/>
<dbReference type="Pfam" id="PF13639">
    <property type="entry name" value="zf-RING_2"/>
    <property type="match status" value="1"/>
</dbReference>
<evidence type="ECO:0000313" key="17">
    <source>
        <dbReference type="EMBL" id="KAK9757651.1"/>
    </source>
</evidence>
<keyword evidence="10" id="KW-0862">Zinc</keyword>
<organism evidence="17 18">
    <name type="scientific">Saponaria officinalis</name>
    <name type="common">Common soapwort</name>
    <name type="synonym">Lychnis saponaria</name>
    <dbReference type="NCBI Taxonomy" id="3572"/>
    <lineage>
        <taxon>Eukaryota</taxon>
        <taxon>Viridiplantae</taxon>
        <taxon>Streptophyta</taxon>
        <taxon>Embryophyta</taxon>
        <taxon>Tracheophyta</taxon>
        <taxon>Spermatophyta</taxon>
        <taxon>Magnoliopsida</taxon>
        <taxon>eudicotyledons</taxon>
        <taxon>Gunneridae</taxon>
        <taxon>Pentapetalae</taxon>
        <taxon>Caryophyllales</taxon>
        <taxon>Caryophyllaceae</taxon>
        <taxon>Caryophylleae</taxon>
        <taxon>Saponaria</taxon>
    </lineage>
</organism>
<dbReference type="EMBL" id="JBDFQZ010000001">
    <property type="protein sequence ID" value="KAK9757651.1"/>
    <property type="molecule type" value="Genomic_DNA"/>
</dbReference>
<comment type="subcellular location">
    <subcellularLocation>
        <location evidence="2">Membrane</location>
        <topology evidence="2">Single-pass membrane protein</topology>
    </subcellularLocation>
</comment>
<comment type="similarity">
    <text evidence="13">Belongs to the RING-type zinc finger family. ATL subfamily.</text>
</comment>
<comment type="pathway">
    <text evidence="3">Protein modification; protein ubiquitination.</text>
</comment>
<evidence type="ECO:0000256" key="8">
    <source>
        <dbReference type="ARBA" id="ARBA00022771"/>
    </source>
</evidence>
<reference evidence="17" key="1">
    <citation type="submission" date="2024-03" db="EMBL/GenBank/DDBJ databases">
        <title>WGS assembly of Saponaria officinalis var. Norfolk2.</title>
        <authorList>
            <person name="Jenkins J."/>
            <person name="Shu S."/>
            <person name="Grimwood J."/>
            <person name="Barry K."/>
            <person name="Goodstein D."/>
            <person name="Schmutz J."/>
            <person name="Leebens-Mack J."/>
            <person name="Osbourn A."/>
        </authorList>
    </citation>
    <scope>NUCLEOTIDE SEQUENCE [LARGE SCALE GENOMIC DNA]</scope>
    <source>
        <strain evidence="17">JIC</strain>
    </source>
</reference>
<dbReference type="PANTHER" id="PTHR14155">
    <property type="entry name" value="RING FINGER DOMAIN-CONTAINING"/>
    <property type="match status" value="1"/>
</dbReference>
<keyword evidence="9" id="KW-0833">Ubl conjugation pathway</keyword>
<dbReference type="AlphaFoldDB" id="A0AAW1N8E9"/>
<dbReference type="EC" id="2.3.2.27" evidence="4"/>
<evidence type="ECO:0000256" key="9">
    <source>
        <dbReference type="ARBA" id="ARBA00022786"/>
    </source>
</evidence>
<keyword evidence="11 15" id="KW-1133">Transmembrane helix</keyword>
<comment type="catalytic activity">
    <reaction evidence="1">
        <text>S-ubiquitinyl-[E2 ubiquitin-conjugating enzyme]-L-cysteine + [acceptor protein]-L-lysine = [E2 ubiquitin-conjugating enzyme]-L-cysteine + N(6)-ubiquitinyl-[acceptor protein]-L-lysine.</text>
        <dbReference type="EC" id="2.3.2.27"/>
    </reaction>
</comment>
<evidence type="ECO:0000256" key="3">
    <source>
        <dbReference type="ARBA" id="ARBA00004906"/>
    </source>
</evidence>
<evidence type="ECO:0000256" key="12">
    <source>
        <dbReference type="ARBA" id="ARBA00023136"/>
    </source>
</evidence>
<name>A0AAW1N8E9_SAPOF</name>
<keyword evidence="6 15" id="KW-0812">Transmembrane</keyword>
<keyword evidence="18" id="KW-1185">Reference proteome</keyword>
<dbReference type="InterPro" id="IPR053238">
    <property type="entry name" value="RING-H2_zinc_finger"/>
</dbReference>
<feature type="transmembrane region" description="Helical" evidence="15">
    <location>
        <begin position="16"/>
        <end position="38"/>
    </location>
</feature>
<dbReference type="InterPro" id="IPR013083">
    <property type="entry name" value="Znf_RING/FYVE/PHD"/>
</dbReference>
<evidence type="ECO:0000256" key="1">
    <source>
        <dbReference type="ARBA" id="ARBA00000900"/>
    </source>
</evidence>
<evidence type="ECO:0000256" key="6">
    <source>
        <dbReference type="ARBA" id="ARBA00022692"/>
    </source>
</evidence>
<dbReference type="PROSITE" id="PS50089">
    <property type="entry name" value="ZF_RING_2"/>
    <property type="match status" value="1"/>
</dbReference>
<sequence length="236" mass="26668">MKQLKNSENPQEPKNGAYIVVLCLFFFLLATLIAYLLYRYYCLTTTTTTDDNPEIPSTRPARGMDAHDIESLPSLRYSEIFKTHHLQLECTVCLTEFNGQDDLVILPDCLHVFHPHCIEPWLSKRATCPVCRSKLEHREGSSVGLSTVVIERFSGTLSNRFDHDDDHDDGNQTVEIEGGGDGVDYCLRGSLLLRRCYSTGELNLKFVGGNNNNKIDKLSTLSREINFVSDYKSITP</sequence>
<feature type="domain" description="RING-type" evidence="16">
    <location>
        <begin position="90"/>
        <end position="132"/>
    </location>
</feature>